<comment type="pathway">
    <text evidence="5">Cofactor biosynthesis; coenzyme A biosynthesis; CoA from (R)-pantothenate: step 5/5.</text>
</comment>
<gene>
    <name evidence="5" type="primary">coaE</name>
    <name evidence="7" type="ORF">FKY71_01845</name>
</gene>
<reference evidence="7 8" key="1">
    <citation type="submission" date="2019-06" db="EMBL/GenBank/DDBJ databases">
        <title>Metagenome assembled Genome of Spiribacter salinus SL48-SHIP from the microbial mat of Salt Lake 48 (Novosibirsk region, Russia).</title>
        <authorList>
            <person name="Shipova A."/>
            <person name="Rozanov A.S."/>
            <person name="Bryanskaya A.V."/>
            <person name="Peltek S.E."/>
        </authorList>
    </citation>
    <scope>NUCLEOTIDE SEQUENCE [LARGE SCALE GENOMIC DNA]</scope>
    <source>
        <strain evidence="7">SL48-SHIP-2</strain>
    </source>
</reference>
<dbReference type="EMBL" id="VIFK01000005">
    <property type="protein sequence ID" value="TQF00796.1"/>
    <property type="molecule type" value="Genomic_DNA"/>
</dbReference>
<evidence type="ECO:0000256" key="4">
    <source>
        <dbReference type="ARBA" id="ARBA00022993"/>
    </source>
</evidence>
<feature type="binding site" evidence="5">
    <location>
        <begin position="19"/>
        <end position="24"/>
    </location>
    <ligand>
        <name>ATP</name>
        <dbReference type="ChEBI" id="CHEBI:30616"/>
    </ligand>
</feature>
<dbReference type="GO" id="GO:0015937">
    <property type="term" value="P:coenzyme A biosynthetic process"/>
    <property type="evidence" value="ECO:0007669"/>
    <property type="project" value="UniProtKB-UniRule"/>
</dbReference>
<dbReference type="Proteomes" id="UP000315400">
    <property type="component" value="Unassembled WGS sequence"/>
</dbReference>
<dbReference type="UniPathway" id="UPA00241">
    <property type="reaction ID" value="UER00356"/>
</dbReference>
<dbReference type="EC" id="2.7.1.24" evidence="5 6"/>
<evidence type="ECO:0000256" key="5">
    <source>
        <dbReference type="HAMAP-Rule" id="MF_00376"/>
    </source>
</evidence>
<dbReference type="CDD" id="cd02022">
    <property type="entry name" value="DPCK"/>
    <property type="match status" value="1"/>
</dbReference>
<evidence type="ECO:0000256" key="3">
    <source>
        <dbReference type="ARBA" id="ARBA00022840"/>
    </source>
</evidence>
<dbReference type="STRING" id="1260251.SPISAL_06760"/>
<dbReference type="HAMAP" id="MF_00376">
    <property type="entry name" value="Dephospho_CoA_kinase"/>
    <property type="match status" value="1"/>
</dbReference>
<dbReference type="AlphaFoldDB" id="A0A540VVM1"/>
<evidence type="ECO:0000256" key="6">
    <source>
        <dbReference type="NCBIfam" id="TIGR00152"/>
    </source>
</evidence>
<evidence type="ECO:0000313" key="7">
    <source>
        <dbReference type="EMBL" id="TQF00796.1"/>
    </source>
</evidence>
<keyword evidence="5" id="KW-0963">Cytoplasm</keyword>
<comment type="subcellular location">
    <subcellularLocation>
        <location evidence="5">Cytoplasm</location>
    </subcellularLocation>
</comment>
<comment type="catalytic activity">
    <reaction evidence="5">
        <text>3'-dephospho-CoA + ATP = ADP + CoA + H(+)</text>
        <dbReference type="Rhea" id="RHEA:18245"/>
        <dbReference type="ChEBI" id="CHEBI:15378"/>
        <dbReference type="ChEBI" id="CHEBI:30616"/>
        <dbReference type="ChEBI" id="CHEBI:57287"/>
        <dbReference type="ChEBI" id="CHEBI:57328"/>
        <dbReference type="ChEBI" id="CHEBI:456216"/>
        <dbReference type="EC" id="2.7.1.24"/>
    </reaction>
</comment>
<dbReference type="PANTHER" id="PTHR10695">
    <property type="entry name" value="DEPHOSPHO-COA KINASE-RELATED"/>
    <property type="match status" value="1"/>
</dbReference>
<keyword evidence="5 7" id="KW-0418">Kinase</keyword>
<dbReference type="SUPFAM" id="SSF52540">
    <property type="entry name" value="P-loop containing nucleoside triphosphate hydrolases"/>
    <property type="match status" value="1"/>
</dbReference>
<dbReference type="InterPro" id="IPR027417">
    <property type="entry name" value="P-loop_NTPase"/>
</dbReference>
<evidence type="ECO:0000256" key="1">
    <source>
        <dbReference type="ARBA" id="ARBA00009018"/>
    </source>
</evidence>
<evidence type="ECO:0000256" key="2">
    <source>
        <dbReference type="ARBA" id="ARBA00022741"/>
    </source>
</evidence>
<dbReference type="GO" id="GO:0004140">
    <property type="term" value="F:dephospho-CoA kinase activity"/>
    <property type="evidence" value="ECO:0007669"/>
    <property type="project" value="UniProtKB-UniRule"/>
</dbReference>
<dbReference type="NCBIfam" id="TIGR00152">
    <property type="entry name" value="dephospho-CoA kinase"/>
    <property type="match status" value="1"/>
</dbReference>
<dbReference type="Pfam" id="PF01121">
    <property type="entry name" value="CoaE"/>
    <property type="match status" value="1"/>
</dbReference>
<keyword evidence="5 7" id="KW-0808">Transferase</keyword>
<proteinExistence type="inferred from homology"/>
<dbReference type="PANTHER" id="PTHR10695:SF46">
    <property type="entry name" value="BIFUNCTIONAL COENZYME A SYNTHASE-RELATED"/>
    <property type="match status" value="1"/>
</dbReference>
<dbReference type="PROSITE" id="PS51219">
    <property type="entry name" value="DPCK"/>
    <property type="match status" value="1"/>
</dbReference>
<keyword evidence="3 5" id="KW-0067">ATP-binding</keyword>
<dbReference type="InterPro" id="IPR001977">
    <property type="entry name" value="Depp_CoAkinase"/>
</dbReference>
<comment type="caution">
    <text evidence="7">The sequence shown here is derived from an EMBL/GenBank/DDBJ whole genome shotgun (WGS) entry which is preliminary data.</text>
</comment>
<keyword evidence="2 5" id="KW-0547">Nucleotide-binding</keyword>
<comment type="similarity">
    <text evidence="1 5">Belongs to the CoaE family.</text>
</comment>
<comment type="function">
    <text evidence="5">Catalyzes the phosphorylation of the 3'-hydroxyl group of dephosphocoenzyme A to form coenzyme A.</text>
</comment>
<accession>A0A540VVM1</accession>
<protein>
    <recommendedName>
        <fullName evidence="5 6">Dephospho-CoA kinase</fullName>
        <ecNumber evidence="5 6">2.7.1.24</ecNumber>
    </recommendedName>
    <alternativeName>
        <fullName evidence="5">Dephosphocoenzyme A kinase</fullName>
    </alternativeName>
</protein>
<dbReference type="GO" id="GO:0005524">
    <property type="term" value="F:ATP binding"/>
    <property type="evidence" value="ECO:0007669"/>
    <property type="project" value="UniProtKB-UniRule"/>
</dbReference>
<name>A0A540VVM1_9GAMM</name>
<keyword evidence="4 5" id="KW-0173">Coenzyme A biosynthesis</keyword>
<dbReference type="GO" id="GO:0005737">
    <property type="term" value="C:cytoplasm"/>
    <property type="evidence" value="ECO:0007669"/>
    <property type="project" value="UniProtKB-SubCell"/>
</dbReference>
<evidence type="ECO:0000313" key="8">
    <source>
        <dbReference type="Proteomes" id="UP000315400"/>
    </source>
</evidence>
<sequence>MTDPSAHQPLVVALTGGIAAGKTQVSDRFAARGVPVIDTDQLAREVIAPGTEGLAAVRSTFGEAIMNADGTVNRQALSEQIFSDADARRKLEAITHPRIRARVSAALRELEAPYALVVIPLLAETGWQELADRVLVVDAPASLQRARLMQREQIDADQAARRLASQASREQRLAIADEVIDNTATPEALDDAVSALDRQYRAIADKNR</sequence>
<dbReference type="Gene3D" id="3.40.50.300">
    <property type="entry name" value="P-loop containing nucleotide triphosphate hydrolases"/>
    <property type="match status" value="1"/>
</dbReference>
<organism evidence="7 8">
    <name type="scientific">Spiribacter salinus</name>
    <dbReference type="NCBI Taxonomy" id="1335746"/>
    <lineage>
        <taxon>Bacteria</taxon>
        <taxon>Pseudomonadati</taxon>
        <taxon>Pseudomonadota</taxon>
        <taxon>Gammaproteobacteria</taxon>
        <taxon>Chromatiales</taxon>
        <taxon>Ectothiorhodospiraceae</taxon>
        <taxon>Spiribacter</taxon>
    </lineage>
</organism>